<dbReference type="Gene3D" id="3.40.50.300">
    <property type="entry name" value="P-loop containing nucleotide triphosphate hydrolases"/>
    <property type="match status" value="2"/>
</dbReference>
<dbReference type="InterPro" id="IPR046439">
    <property type="entry name" value="ZF_RZ_dom"/>
</dbReference>
<keyword evidence="2" id="KW-0963">Cytoplasm</keyword>
<dbReference type="GO" id="GO:0005730">
    <property type="term" value="C:nucleolus"/>
    <property type="evidence" value="ECO:0007669"/>
    <property type="project" value="TreeGrafter"/>
</dbReference>
<proteinExistence type="predicted"/>
<dbReference type="GO" id="GO:0061630">
    <property type="term" value="F:ubiquitin protein ligase activity"/>
    <property type="evidence" value="ECO:0007669"/>
    <property type="project" value="UniProtKB-EC"/>
</dbReference>
<dbReference type="eggNOG" id="ENOG502QQ65">
    <property type="taxonomic scope" value="Eukaryota"/>
</dbReference>
<evidence type="ECO:0000256" key="1">
    <source>
        <dbReference type="ARBA" id="ARBA00004496"/>
    </source>
</evidence>
<dbReference type="EMBL" id="AFYH01011209">
    <property type="status" value="NOT_ANNOTATED_CDS"/>
    <property type="molecule type" value="Genomic_DNA"/>
</dbReference>
<evidence type="ECO:0000313" key="10">
    <source>
        <dbReference type="Proteomes" id="UP000008672"/>
    </source>
</evidence>
<reference evidence="10" key="1">
    <citation type="submission" date="2011-08" db="EMBL/GenBank/DDBJ databases">
        <title>The draft genome of Latimeria chalumnae.</title>
        <authorList>
            <person name="Di Palma F."/>
            <person name="Alfoldi J."/>
            <person name="Johnson J."/>
            <person name="Berlin A."/>
            <person name="Gnerre S."/>
            <person name="Jaffe D."/>
            <person name="MacCallum I."/>
            <person name="Young S."/>
            <person name="Walker B.J."/>
            <person name="Lander E."/>
            <person name="Lindblad-Toh K."/>
        </authorList>
    </citation>
    <scope>NUCLEOTIDE SEQUENCE [LARGE SCALE GENOMIC DNA]</scope>
    <source>
        <strain evidence="10">Wild caught</strain>
    </source>
</reference>
<dbReference type="GO" id="GO:0005811">
    <property type="term" value="C:lipid droplet"/>
    <property type="evidence" value="ECO:0007669"/>
    <property type="project" value="UniProtKB-SubCell"/>
</dbReference>
<dbReference type="GO" id="GO:0002040">
    <property type="term" value="P:sprouting angiogenesis"/>
    <property type="evidence" value="ECO:0007669"/>
    <property type="project" value="TreeGrafter"/>
</dbReference>
<dbReference type="OMA" id="GICVEQI"/>
<dbReference type="InterPro" id="IPR027417">
    <property type="entry name" value="P-loop_NTPase"/>
</dbReference>
<dbReference type="Proteomes" id="UP000008672">
    <property type="component" value="Unassembled WGS sequence"/>
</dbReference>
<evidence type="ECO:0000313" key="9">
    <source>
        <dbReference type="Ensembl" id="ENSLACP00000014265.1"/>
    </source>
</evidence>
<dbReference type="InterPro" id="IPR003593">
    <property type="entry name" value="AAA+_ATPase"/>
</dbReference>
<evidence type="ECO:0000256" key="7">
    <source>
        <dbReference type="SAM" id="Coils"/>
    </source>
</evidence>
<dbReference type="GeneTree" id="ENSGT00630000089884"/>
<keyword evidence="10" id="KW-1185">Reference proteome</keyword>
<dbReference type="SMART" id="SM00382">
    <property type="entry name" value="AAA"/>
    <property type="match status" value="2"/>
</dbReference>
<dbReference type="EMBL" id="AFYH01011210">
    <property type="status" value="NOT_ANNOTATED_CDS"/>
    <property type="molecule type" value="Genomic_DNA"/>
</dbReference>
<dbReference type="PANTHER" id="PTHR22605">
    <property type="entry name" value="RZ-TYPE DOMAIN-CONTAINING PROTEIN"/>
    <property type="match status" value="1"/>
</dbReference>
<keyword evidence="3" id="KW-0479">Metal-binding</keyword>
<dbReference type="GO" id="GO:0006511">
    <property type="term" value="P:ubiquitin-dependent protein catabolic process"/>
    <property type="evidence" value="ECO:0007669"/>
    <property type="project" value="TreeGrafter"/>
</dbReference>
<dbReference type="Bgee" id="ENSLACG00000012555">
    <property type="expression patterns" value="Expressed in chordate pharynx and 1 other cell type or tissue"/>
</dbReference>
<evidence type="ECO:0000256" key="5">
    <source>
        <dbReference type="ARBA" id="ARBA00022833"/>
    </source>
</evidence>
<dbReference type="GO" id="GO:0008270">
    <property type="term" value="F:zinc ion binding"/>
    <property type="evidence" value="ECO:0007669"/>
    <property type="project" value="UniProtKB-KW"/>
</dbReference>
<dbReference type="InParanoid" id="H3AX94"/>
<dbReference type="EMBL" id="AFYH01011208">
    <property type="status" value="NOT_ANNOTATED_CDS"/>
    <property type="molecule type" value="Genomic_DNA"/>
</dbReference>
<keyword evidence="6" id="KW-0391">Immunity</keyword>
<dbReference type="GO" id="GO:0006629">
    <property type="term" value="P:lipid metabolic process"/>
    <property type="evidence" value="ECO:0007669"/>
    <property type="project" value="UniProtKB-KW"/>
</dbReference>
<evidence type="ECO:0000256" key="3">
    <source>
        <dbReference type="ARBA" id="ARBA00022723"/>
    </source>
</evidence>
<organism evidence="9 10">
    <name type="scientific">Latimeria chalumnae</name>
    <name type="common">Coelacanth</name>
    <dbReference type="NCBI Taxonomy" id="7897"/>
    <lineage>
        <taxon>Eukaryota</taxon>
        <taxon>Metazoa</taxon>
        <taxon>Chordata</taxon>
        <taxon>Craniata</taxon>
        <taxon>Vertebrata</taxon>
        <taxon>Euteleostomi</taxon>
        <taxon>Coelacanthiformes</taxon>
        <taxon>Coelacanthidae</taxon>
        <taxon>Latimeria</taxon>
    </lineage>
</organism>
<dbReference type="SUPFAM" id="SSF52540">
    <property type="entry name" value="P-loop containing nucleoside triphosphate hydrolases"/>
    <property type="match status" value="2"/>
</dbReference>
<dbReference type="GO" id="GO:0002376">
    <property type="term" value="P:immune system process"/>
    <property type="evidence" value="ECO:0007669"/>
    <property type="project" value="UniProtKB-KW"/>
</dbReference>
<evidence type="ECO:0000256" key="4">
    <source>
        <dbReference type="ARBA" id="ARBA00022771"/>
    </source>
</evidence>
<keyword evidence="4" id="KW-0863">Zinc-finger</keyword>
<feature type="coiled-coil region" evidence="7">
    <location>
        <begin position="677"/>
        <end position="704"/>
    </location>
</feature>
<dbReference type="InterPro" id="IPR031248">
    <property type="entry name" value="RNF213"/>
</dbReference>
<dbReference type="GO" id="GO:0016887">
    <property type="term" value="F:ATP hydrolysis activity"/>
    <property type="evidence" value="ECO:0007669"/>
    <property type="project" value="InterPro"/>
</dbReference>
<dbReference type="GO" id="GO:0005524">
    <property type="term" value="F:ATP binding"/>
    <property type="evidence" value="ECO:0007669"/>
    <property type="project" value="UniProtKB-KW"/>
</dbReference>
<comment type="subcellular location">
    <subcellularLocation>
        <location evidence="1">Cytoplasm</location>
    </subcellularLocation>
</comment>
<evidence type="ECO:0000259" key="8">
    <source>
        <dbReference type="PROSITE" id="PS51981"/>
    </source>
</evidence>
<dbReference type="GO" id="GO:2000051">
    <property type="term" value="P:negative regulation of non-canonical Wnt signaling pathway"/>
    <property type="evidence" value="ECO:0007669"/>
    <property type="project" value="TreeGrafter"/>
</dbReference>
<dbReference type="EMBL" id="AFYH01011207">
    <property type="status" value="NOT_ANNOTATED_CDS"/>
    <property type="molecule type" value="Genomic_DNA"/>
</dbReference>
<dbReference type="PROSITE" id="PS51981">
    <property type="entry name" value="ZF_RZ"/>
    <property type="match status" value="1"/>
</dbReference>
<dbReference type="GO" id="GO:0016020">
    <property type="term" value="C:membrane"/>
    <property type="evidence" value="ECO:0007669"/>
    <property type="project" value="TreeGrafter"/>
</dbReference>
<sequence>MSDDGRGALEKGHSAFSTLVASLFDRTVSVAELECVLQQKKEFIRLFAKHQKVQRDELSSLQGDIRKVLLMRQEELEAVHREKEHFGVLLKMMVKVRGFVEVSDLALLESKHKADLKHKGLCELVTRRAEPSGAGKPAETICVTYFPLGQEIKHMAAAMHDLQESIVLLNFWIQQAQECWKNCTGSMEMQRPNPLQPTLQQVCQAIWEPCRRSYDNVSIKIIHGSITFKELDQTLMDIRDSCEDLRKEFAIMSKARPWPSGDWQQVRIEQIQQYCELHLAVDSAAVILKIKRELGLTGEFGDICILTKLVFNEDSFRNKSLDYVNKDLIRTKQLLVDITQKRKRCLEEFLAQQPFIDWVKKTLTNLSEVKVFVDLASISAGDNDSEIDRVACFYNAVMGYSSFIYKLPEDSDFKKLMDSAQEIWKALESDPDLPEKLRDSARYLGWLKTLRESHGSVETSSLSLAAAINSRGIYNVGLLRECTDKLSLENVVQLMIRSQHTEKVYTLEKLRELQNKLMLMSGKGERGKEEVDRFMEVFASIQRLGMIFIDLYTSGNMLFRKWVAQIQCSMDSEVCITVNYKIEGIDLLCAQGDVSHQLERLCRTMEACHNDWCKFMSEMRSEYYHLNYFTAKQIVYLCSELGQLATRQSLPEQVMVMLSFIQSGCSVESVRDSCSSCVKTQERFEELQDQLVELEENKLADQIATLWDHFRTNMSDFLVNHIDVVQLGQILLHLSEKSQTRVRRLFSQTLNQGRPNLIVCPEADILTTALYIYMESPEQPLPTYDEILLCSEKTSFEEAEIFLRRALSRGTEDDKVFTLIHPDRLNYETGVHFGNLFQELERTAKQDYQLVIICDTRHQHCYVPSYLSNHKIHVPLPLQVTSIQRYLRDHLYAPDFLVSAADVFPDSLCVRIVTSRRPGVGKSLYVERLQERLREMYPRTCAPLRRVKLTKPHVDENKLLQALFRQCSLQNCNVPVILHIDAAPNRLSLQYGFFCFFFQLAAAELMLDQDWQHFLCSASPAPTLQQPILELRKRKHKFLDVLPQINCRPPAEVRELEKKKRNGSYVDSLDPLMDDKEFISEAIQRPYQYLKRFSRREDLNQFTYRSTIEGDHAECLHILLSYCGIKDPSWSELRNFTWFLNLQLKDCETSMFCSPILIGDTLQGFKTFIVEFMILMARDFATPSMNISDQNSVFSSPAEEEDLIPFVIRKKWETQPHPYIFFNADHLSMTFLGFHLKESFGSFHAVDHRTGKVLRENVLSQNLYSGLRRQRIQFNEDFDQLPRSEKIKKLSLVLGVQPEIDPDPTYELTADNVMKMLAIHMRFRCSIPVIIMGETGCGKTRLIKFLCDLQRGSCSTENMKLVKVHGGTSAKMIYERVRETEKLAISNKQKYDLDTILFFDEANTTEAIYAIKEILCDKTVEGRVMKQDTGLKILAACNPYRKHSPEMIKRLELAGLGYRVKAHETKDTLGKVPLRQLVYRVQPLPPSMIPLVWDFGQLSLNAEQAYTYQIVQRYILENGLMICCVRTITQVLSASQQYMRQREDECSFVSLRDVERSIKVLVWFYEHRDMLFEQSGELECVLKSLILAIGVCYYPSLVQREEYLEEICKYFPSPFNTPHAILNEIMSCQDLFLSQIKTQETIAKNKALKENVFLMIICIELKVPLFLVGKPGSSKSLAKTVVTDAMQGPAAHCDFFKCFKQVHMVSFQCSPHSSPEGIINTFRQCARFQQGRNLEEYVSVVVLDEIGLAEDSPQMPLKALHPLLEDGCLDEKALDHKKVGFIGISNWALDPAKMNRGIFVSRWDPSEAELIQTAEGICSSSSSVLQKVQHLFPALAKSYLEICRGQQGQFFGLRDYYSLVKMVFSLAKENKCEPSNDQLAEAILRNFSGKDNFSPLAVFLPSGPPFPQVNTLDMVKKNIFTDTECRYLLLLTKNYVALQILQQELEINAEIIFGSSFPKDQEYTQVCRNVNRVKICMETGRTIILLNLQNLYESLYDALNQYYVYLGGQQYVDLGLGTHRVKCRVHKKFRLIVMEDKDVVYKHFPVPLINRLEKHNLDMSTVLSPQMREMVKALEEWVKEFVTISKQYLMRNTVKLIPADAFIGFHTDACASVVLQVKNGAQDGSDNEVLKLAKQRLLKCATPDAIVRLKYTEIGGHEAKELWTEYFDNHYYPSLSHFMKNHFASIVELCTQVDMKITTFSRLLTQVDVQVLENDHGLCNEDILLLSLHQFDTEYSFNERIRQFLKPRGGRKQIVLVQTDTEESLRSSELIASAKYCTMNEMSKSPGWNSYVYFVVKLSRIAGGSKYTGFQGGQWLSLHIDDLRTPEELGSDIAAFSNITISEIFARSLRHPPAELEMDVEDAEDAAEAQFAREQQMEENVVTVPVQMEQPLALDTTLLVKTCIQTAVGQLQDGDEGSSRSTERVQMLLDLMKEGALPLTAEFLQVLKERLLQLLKQQEEQTMFLKDWMCREALKMDALQEGGTFRRTLWKCLQNVVSPNLALILAVLDQDLNLNLLASHSKEQGIKQLWISIFRDAQILKISYQAATGRSGKGPQEIKVQHRLGQGPLRTSCSVPFSWLFKQYIDHLWEEARYIEENDWLRRKFVECFNKTKLGQHLDKLSQDTKEDLGFRYLQDFILMTTGISSLEQFKLYKVALASCVNELQKDCLGTVHMLSPPWIHMAATRFHTRLNNLLRILSLNTAVSMALYRNFQSVCAQNPLEMTLDVWAAFACAETIEATDIQTITQCKSWMEDVEKLHPCLHLVSDVNYLKLCKPKSQALIHQIRSRWDSVLILTVFMEYVVIGAGGIDSRLEALAVAHCSRLQKCLFNKSYLKEKETVEKIMKVLQACNEEAGNLYSSFNFEGAIIMSGQLEEAACMNIYVQRDSLKGVHCNCKLFCPFRALVKQNHDFRQRCNSFFMEVVSRFCFHEDSPPSDGVVELLFSLLIVPSGMPEGGEYRTRCLTPFLECVDPSPVVRSLLLKLLLQYSFDCVKSFLHRYLSTLQEKIWDQELKELYLLFIHCFEDSYSMKSEESGALNNLDFLKESVRFLSRFARRQTVTVEENATEYLQNLARLRFSFNTAAQILYQSLNTADEATGQGTEERGLYLEQVRAVCTYAKNDWYQIYLCRTVWNQYGMDFIQTLLKDQGYHWIFPEKILELQYKILHIVSSVDHLLSCGVHYKTLREALTKALLKCQSGIIDKAIQELNCPEGQKCVCLVLAIFRKFTCLYGEENQSLYPGKKEKELLLRFIKESRLLSSPDLQEFCRHMIENNFGRPGSPLKVTPDLPACQRILLEIVVHAAAVLLCGKNSFLSPLQNLAFRPASMKNAYMPTMPEDLFSEAGRWMITERGKWYSCRNGHKSFVGECGRPVALSRCNECGEPIGGTRHVPVSGFSEATSVGDRTQTGHILGAASKRDPAVAPDRQMSPVAFSLLRLLTHISMLLGTMKDTQNVSDMIKPQVRDVWTFLWLHLEKDLQVLGRSLGKNTDDTAICIHLVLDRLLASTAERYHNSNETWSSKQARNAWETNTIKAVISPVLKSLDKSLLQVRQEISTDKTSGNAIVKMLDGDPSDLLDLPTQKVTDCSSVWTCRQRVSVESFVHILEQKDGKICTPFLWLFLQKVHLLRLLQHLPDLFGLQTDLLCRLSGPSDMGPQTISQFLQQLPSGYHKSVVEKRVKIFLLLWNQLRETLVHSSDGTVPKELWAKDLSFESRAEVLLTQRHGFGAVATSLLTFLAETHNDLVRASRKDTQEPNDHRIRPEEISEMHLISCDPERDFLPLVFSNCQYTLEKGQETVPEYDIQSIEKQLRRRFFNGKPLIEFQNISKYIVRQDRDLSQIFQELKGKISQEPLPNSLNTAVKTALKSYSDACDALSAVELAVRFLAKAGAEVEMLLAAYLRDVLHMGEQIMSCISKALMGCRVKHTLSLWQSVSVWKSELMLHEGKDPFQRVPKQYKQPLTPRDQQNLKSFLSCTDVSAFIWELHEILTLKTGHVQEENNFNCSWSLKETINSYLESKDCSSLQGLEEHLSEDITLEKGVHIWKLAVEFKL</sequence>
<evidence type="ECO:0000256" key="2">
    <source>
        <dbReference type="ARBA" id="ARBA00022490"/>
    </source>
</evidence>
<dbReference type="GO" id="GO:0005829">
    <property type="term" value="C:cytosol"/>
    <property type="evidence" value="ECO:0007669"/>
    <property type="project" value="UniProtKB-SubCell"/>
</dbReference>
<dbReference type="Pfam" id="PF20173">
    <property type="entry name" value="ZnF_RZ-type"/>
    <property type="match status" value="1"/>
</dbReference>
<dbReference type="EMBL" id="AFYH01011211">
    <property type="status" value="NOT_ANNOTATED_CDS"/>
    <property type="molecule type" value="Genomic_DNA"/>
</dbReference>
<name>H3AX94_LATCH</name>
<dbReference type="HOGENOM" id="CLU_000066_0_0_1"/>
<feature type="domain" description="RZ-type" evidence="8">
    <location>
        <begin position="3334"/>
        <end position="3406"/>
    </location>
</feature>
<keyword evidence="5" id="KW-0862">Zinc</keyword>
<dbReference type="EMBL" id="AFYH01011205">
    <property type="status" value="NOT_ANNOTATED_CDS"/>
    <property type="molecule type" value="Genomic_DNA"/>
</dbReference>
<evidence type="ECO:0000256" key="6">
    <source>
        <dbReference type="ARBA" id="ARBA00022859"/>
    </source>
</evidence>
<keyword evidence="7" id="KW-0175">Coiled coil</keyword>
<reference evidence="9" key="3">
    <citation type="submission" date="2025-09" db="UniProtKB">
        <authorList>
            <consortium name="Ensembl"/>
        </authorList>
    </citation>
    <scope>IDENTIFICATION</scope>
</reference>
<protein>
    <submittedName>
        <fullName evidence="9">Ring finger protein 213b</fullName>
    </submittedName>
</protein>
<dbReference type="PANTHER" id="PTHR22605:SF21">
    <property type="entry name" value="E3 UBIQUITIN-PROTEIN LIGASE RNF213-BETA"/>
    <property type="match status" value="1"/>
</dbReference>
<dbReference type="EMBL" id="AFYH01011206">
    <property type="status" value="NOT_ANNOTATED_CDS"/>
    <property type="molecule type" value="Genomic_DNA"/>
</dbReference>
<dbReference type="Ensembl" id="ENSLACT00000014365.1">
    <property type="protein sequence ID" value="ENSLACP00000014265.1"/>
    <property type="gene ID" value="ENSLACG00000012555.1"/>
</dbReference>
<accession>H3AX94</accession>
<reference evidence="9" key="2">
    <citation type="submission" date="2025-08" db="UniProtKB">
        <authorList>
            <consortium name="Ensembl"/>
        </authorList>
    </citation>
    <scope>IDENTIFICATION</scope>
</reference>